<accession>X0TW35</accession>
<gene>
    <name evidence="1" type="ORF">S01H1_26510</name>
</gene>
<name>X0TW35_9ZZZZ</name>
<comment type="caution">
    <text evidence="1">The sequence shown here is derived from an EMBL/GenBank/DDBJ whole genome shotgun (WGS) entry which is preliminary data.</text>
</comment>
<dbReference type="AlphaFoldDB" id="X0TW35"/>
<feature type="non-terminal residue" evidence="1">
    <location>
        <position position="126"/>
    </location>
</feature>
<sequence length="126" mass="14916">MNSKILFSGFVLWGLEFLPKDIILSLENIRNWAIESKLIDDSEFQFITSERVDNLRKHFSYEDELQILISLYKEDPENLNYLEYPFIPIKTLIKKSKEISIVYWQMIPTIWNPDGSINDYGEVHLG</sequence>
<evidence type="ECO:0000313" key="1">
    <source>
        <dbReference type="EMBL" id="GAF97444.1"/>
    </source>
</evidence>
<proteinExistence type="predicted"/>
<reference evidence="1" key="1">
    <citation type="journal article" date="2014" name="Front. Microbiol.">
        <title>High frequency of phylogenetically diverse reductive dehalogenase-homologous genes in deep subseafloor sedimentary metagenomes.</title>
        <authorList>
            <person name="Kawai M."/>
            <person name="Futagami T."/>
            <person name="Toyoda A."/>
            <person name="Takaki Y."/>
            <person name="Nishi S."/>
            <person name="Hori S."/>
            <person name="Arai W."/>
            <person name="Tsubouchi T."/>
            <person name="Morono Y."/>
            <person name="Uchiyama I."/>
            <person name="Ito T."/>
            <person name="Fujiyama A."/>
            <person name="Inagaki F."/>
            <person name="Takami H."/>
        </authorList>
    </citation>
    <scope>NUCLEOTIDE SEQUENCE</scope>
    <source>
        <strain evidence="1">Expedition CK06-06</strain>
    </source>
</reference>
<organism evidence="1">
    <name type="scientific">marine sediment metagenome</name>
    <dbReference type="NCBI Taxonomy" id="412755"/>
    <lineage>
        <taxon>unclassified sequences</taxon>
        <taxon>metagenomes</taxon>
        <taxon>ecological metagenomes</taxon>
    </lineage>
</organism>
<protein>
    <submittedName>
        <fullName evidence="1">Uncharacterized protein</fullName>
    </submittedName>
</protein>
<dbReference type="EMBL" id="BARS01016069">
    <property type="protein sequence ID" value="GAF97444.1"/>
    <property type="molecule type" value="Genomic_DNA"/>
</dbReference>